<accession>A0ABN7SV05</accession>
<keyword evidence="4" id="KW-0805">Transcription regulation</keyword>
<protein>
    <recommendedName>
        <fullName evidence="3">Mediator of RNA polymerase II transcription subunit 30</fullName>
    </recommendedName>
    <alternativeName>
        <fullName evidence="9">Mediator complex subunit 30</fullName>
    </alternativeName>
</protein>
<keyword evidence="5" id="KW-0010">Activator</keyword>
<gene>
    <name evidence="10" type="ORF">OKIOD_LOCUS11910</name>
</gene>
<dbReference type="EMBL" id="OU015566">
    <property type="protein sequence ID" value="CAG5107098.1"/>
    <property type="molecule type" value="Genomic_DNA"/>
</dbReference>
<reference evidence="10 11" key="1">
    <citation type="submission" date="2021-04" db="EMBL/GenBank/DDBJ databases">
        <authorList>
            <person name="Bliznina A."/>
        </authorList>
    </citation>
    <scope>NUCLEOTIDE SEQUENCE [LARGE SCALE GENOMIC DNA]</scope>
</reference>
<organism evidence="10 11">
    <name type="scientific">Oikopleura dioica</name>
    <name type="common">Tunicate</name>
    <dbReference type="NCBI Taxonomy" id="34765"/>
    <lineage>
        <taxon>Eukaryota</taxon>
        <taxon>Metazoa</taxon>
        <taxon>Chordata</taxon>
        <taxon>Tunicata</taxon>
        <taxon>Appendicularia</taxon>
        <taxon>Copelata</taxon>
        <taxon>Oikopleuridae</taxon>
        <taxon>Oikopleura</taxon>
    </lineage>
</organism>
<dbReference type="PANTHER" id="PTHR31705">
    <property type="entry name" value="MEDIATOR OF RNA POLYMERASE II TRANSCRIPTION SUBUNIT 30"/>
    <property type="match status" value="1"/>
</dbReference>
<evidence type="ECO:0000256" key="6">
    <source>
        <dbReference type="ARBA" id="ARBA00023163"/>
    </source>
</evidence>
<evidence type="ECO:0000256" key="3">
    <source>
        <dbReference type="ARBA" id="ARBA00019664"/>
    </source>
</evidence>
<name>A0ABN7SV05_OIKDI</name>
<comment type="function">
    <text evidence="8">Component of the Mediator complex, a coactivator involved in the regulated transcription of nearly all RNA polymerase II-dependent genes. Mediator functions as a bridge to convey information from gene-specific regulatory proteins to the basal RNA polymerase II transcription machinery. Mediator is recruited to promoters by direct interactions with regulatory proteins and serves as a scaffold for the assembly of a functional preinitiation complex with RNA polymerase II and the general transcription factors.</text>
</comment>
<evidence type="ECO:0000313" key="10">
    <source>
        <dbReference type="EMBL" id="CAG5107098.1"/>
    </source>
</evidence>
<evidence type="ECO:0000256" key="9">
    <source>
        <dbReference type="ARBA" id="ARBA00031981"/>
    </source>
</evidence>
<evidence type="ECO:0000256" key="5">
    <source>
        <dbReference type="ARBA" id="ARBA00023159"/>
    </source>
</evidence>
<sequence length="173" mass="19896">MSSHRSGSTLTHTRLGKLGQELLSEIVEKMTEVCEKFRDVSGSSFLASVSQVSSTEREMQRRRILEHRRVINHHFGVLSMIYRKLSDRIPCKETSLKGLIPLIDGENVKEPQRTKQIEELRAERDRLRVIVQMKSEQMGEALRIMRLLLQDINIDSGCKVESRPKVGINPMKN</sequence>
<keyword evidence="7" id="KW-0539">Nucleus</keyword>
<evidence type="ECO:0000256" key="1">
    <source>
        <dbReference type="ARBA" id="ARBA00004123"/>
    </source>
</evidence>
<comment type="similarity">
    <text evidence="2">Belongs to the Mediator complex subunit 30 family.</text>
</comment>
<evidence type="ECO:0000256" key="4">
    <source>
        <dbReference type="ARBA" id="ARBA00023015"/>
    </source>
</evidence>
<evidence type="ECO:0000256" key="2">
    <source>
        <dbReference type="ARBA" id="ARBA00010606"/>
    </source>
</evidence>
<evidence type="ECO:0000313" key="11">
    <source>
        <dbReference type="Proteomes" id="UP001158576"/>
    </source>
</evidence>
<keyword evidence="6" id="KW-0804">Transcription</keyword>
<proteinExistence type="inferred from homology"/>
<keyword evidence="11" id="KW-1185">Reference proteome</keyword>
<evidence type="ECO:0000256" key="7">
    <source>
        <dbReference type="ARBA" id="ARBA00023242"/>
    </source>
</evidence>
<dbReference type="Proteomes" id="UP001158576">
    <property type="component" value="Chromosome 1"/>
</dbReference>
<evidence type="ECO:0000256" key="8">
    <source>
        <dbReference type="ARBA" id="ARBA00025687"/>
    </source>
</evidence>
<dbReference type="InterPro" id="IPR021019">
    <property type="entry name" value="Mediator_Med30_met"/>
</dbReference>
<dbReference type="Pfam" id="PF11315">
    <property type="entry name" value="Med30"/>
    <property type="match status" value="1"/>
</dbReference>
<comment type="subcellular location">
    <subcellularLocation>
        <location evidence="1">Nucleus</location>
    </subcellularLocation>
</comment>
<dbReference type="PANTHER" id="PTHR31705:SF4">
    <property type="entry name" value="MEDIATOR OF RNA POLYMERASE II TRANSCRIPTION SUBUNIT 30"/>
    <property type="match status" value="1"/>
</dbReference>